<dbReference type="InterPro" id="IPR049213">
    <property type="entry name" value="DUF6816"/>
</dbReference>
<accession>A0ABP0SCF8</accession>
<comment type="caution">
    <text evidence="3">The sequence shown here is derived from an EMBL/GenBank/DDBJ whole genome shotgun (WGS) entry which is preliminary data.</text>
</comment>
<dbReference type="Proteomes" id="UP001642464">
    <property type="component" value="Unassembled WGS sequence"/>
</dbReference>
<proteinExistence type="predicted"/>
<evidence type="ECO:0000313" key="4">
    <source>
        <dbReference type="Proteomes" id="UP001642464"/>
    </source>
</evidence>
<keyword evidence="3" id="KW-0808">Transferase</keyword>
<reference evidence="3 4" key="1">
    <citation type="submission" date="2024-02" db="EMBL/GenBank/DDBJ databases">
        <authorList>
            <person name="Chen Y."/>
            <person name="Shah S."/>
            <person name="Dougan E. K."/>
            <person name="Thang M."/>
            <person name="Chan C."/>
        </authorList>
    </citation>
    <scope>NUCLEOTIDE SEQUENCE [LARGE SCALE GENOMIC DNA]</scope>
</reference>
<keyword evidence="3" id="KW-0418">Kinase</keyword>
<name>A0ABP0SCF8_9DINO</name>
<dbReference type="EMBL" id="CAXAMM010043439">
    <property type="protein sequence ID" value="CAK9110057.1"/>
    <property type="molecule type" value="Genomic_DNA"/>
</dbReference>
<dbReference type="InterPro" id="IPR013083">
    <property type="entry name" value="Znf_RING/FYVE/PHD"/>
</dbReference>
<dbReference type="Pfam" id="PF20670">
    <property type="entry name" value="DUF6816"/>
    <property type="match status" value="1"/>
</dbReference>
<evidence type="ECO:0000313" key="3">
    <source>
        <dbReference type="EMBL" id="CAK9110057.1"/>
    </source>
</evidence>
<feature type="region of interest" description="Disordered" evidence="1">
    <location>
        <begin position="202"/>
        <end position="224"/>
    </location>
</feature>
<dbReference type="GO" id="GO:0016301">
    <property type="term" value="F:kinase activity"/>
    <property type="evidence" value="ECO:0007669"/>
    <property type="project" value="UniProtKB-KW"/>
</dbReference>
<organism evidence="3 4">
    <name type="scientific">Durusdinium trenchii</name>
    <dbReference type="NCBI Taxonomy" id="1381693"/>
    <lineage>
        <taxon>Eukaryota</taxon>
        <taxon>Sar</taxon>
        <taxon>Alveolata</taxon>
        <taxon>Dinophyceae</taxon>
        <taxon>Suessiales</taxon>
        <taxon>Symbiodiniaceae</taxon>
        <taxon>Durusdinium</taxon>
    </lineage>
</organism>
<feature type="domain" description="DUF6816" evidence="2">
    <location>
        <begin position="523"/>
        <end position="615"/>
    </location>
</feature>
<evidence type="ECO:0000256" key="1">
    <source>
        <dbReference type="SAM" id="MobiDB-lite"/>
    </source>
</evidence>
<keyword evidence="4" id="KW-1185">Reference proteome</keyword>
<evidence type="ECO:0000259" key="2">
    <source>
        <dbReference type="Pfam" id="PF20670"/>
    </source>
</evidence>
<sequence>MPTLSSELPLTHRNPASREATKPGPDAWVAKFLAPDLLEVMLWDGREMPEPGEKVSLLLAPIELLSFKRRKRGEEMDAAVSAADMLSSLSLSRIVVDEFHEHLHVALQLQQLKDLTETSFWGLTGTPCLDGFLPVAELLRACSAVDLMPFRRQLDAHALAQRALEYMVRANGNLDGLEVHEELVSLYQTPAERAIYVHLANRHRPRPSSGDSDSRPEENDEKEGTLGSELLQLCSHFRLDGPSDCDAETESAALLRRRKDACETSRAWLLLAAQKMEMHILQAQQAEMLPTLVAEQYAQLLAEVDGGVRAVSCERTVSQVEGAKAARSAASKGRRRHEREADALILQAILEVRSEPPASAESAEVVEVAAGLELLEEVKQAKEAFRQRSYEHAFLSAMLDAAEAQNFQCPVCLNEPPPTERAILAACAHLFCLHCAGKLRTQSRGILGRALLALAALAGPRLAWLFAEGRRNSLLSASLALAPRCERDAVWAEELKEKVEKTQLQLRFNGTEVEKLPSGFIAGWGPDDLYYPPWMEGRWRVVQTLEGYAAPMGKQFLANGQSAVAEKVLSEQQSQLGKPVSFELRNNIVEDRAFNTRAKLNAFAGREVVKSVEYVDVPDNTRESTMQGGNGPQDPLRTVIVNFKGAVQKIFITALQFEDGSDGDVWRGLASTRTLFAAPGAGYNPLTVDEEVVTALRKTDAEIKGRLRLLGFLNPNDQLFFKAGNRAVSIADYSLKFEPIKDSE</sequence>
<gene>
    <name evidence="3" type="ORF">SCF082_LOCUS51122</name>
</gene>
<dbReference type="Gene3D" id="3.30.40.10">
    <property type="entry name" value="Zinc/RING finger domain, C3HC4 (zinc finger)"/>
    <property type="match status" value="1"/>
</dbReference>
<feature type="region of interest" description="Disordered" evidence="1">
    <location>
        <begin position="1"/>
        <end position="23"/>
    </location>
</feature>
<dbReference type="SUPFAM" id="SSF57850">
    <property type="entry name" value="RING/U-box"/>
    <property type="match status" value="1"/>
</dbReference>
<protein>
    <submittedName>
        <fullName evidence="3">Alpha-protein kinase 1</fullName>
    </submittedName>
</protein>